<evidence type="ECO:0000313" key="1">
    <source>
        <dbReference type="EMBL" id="PPT76184.1"/>
    </source>
</evidence>
<dbReference type="EMBL" id="MIGV01000010">
    <property type="protein sequence ID" value="PPT76184.1"/>
    <property type="molecule type" value="Genomic_DNA"/>
</dbReference>
<accession>A0A2S6Z4Z0</accession>
<organism evidence="1 2">
    <name type="scientific">Xanthomonas arboricola pv. populi</name>
    <dbReference type="NCBI Taxonomy" id="487823"/>
    <lineage>
        <taxon>Bacteria</taxon>
        <taxon>Pseudomonadati</taxon>
        <taxon>Pseudomonadota</taxon>
        <taxon>Gammaproteobacteria</taxon>
        <taxon>Lysobacterales</taxon>
        <taxon>Lysobacteraceae</taxon>
        <taxon>Xanthomonas</taxon>
    </lineage>
</organism>
<name>A0A2S6Z4Z0_9XANT</name>
<gene>
    <name evidence="1" type="ORF">XaplCFBP3122_10615</name>
</gene>
<sequence>MKHTPFIAVRLPMAMCYAVVELVQRNMQDDGRVLHLCPPARAAVSAQGVVLNALRSMRAWACMLHGSPA</sequence>
<evidence type="ECO:0000313" key="2">
    <source>
        <dbReference type="Proteomes" id="UP000238270"/>
    </source>
</evidence>
<reference evidence="1 2" key="1">
    <citation type="submission" date="2016-08" db="EMBL/GenBank/DDBJ databases">
        <title>Evolution of the type three secretion system and type three effector repertoires in Xanthomonas.</title>
        <authorList>
            <person name="Merda D."/>
            <person name="Briand M."/>
            <person name="Bosis E."/>
            <person name="Rousseau C."/>
            <person name="Portier P."/>
            <person name="Jacques M.-A."/>
            <person name="Fischer-Le Saux M."/>
        </authorList>
    </citation>
    <scope>NUCLEOTIDE SEQUENCE [LARGE SCALE GENOMIC DNA]</scope>
    <source>
        <strain evidence="1 2">CFBP 3122</strain>
    </source>
</reference>
<proteinExistence type="predicted"/>
<comment type="caution">
    <text evidence="1">The sequence shown here is derived from an EMBL/GenBank/DDBJ whole genome shotgun (WGS) entry which is preliminary data.</text>
</comment>
<dbReference type="Proteomes" id="UP000238270">
    <property type="component" value="Unassembled WGS sequence"/>
</dbReference>
<protein>
    <submittedName>
        <fullName evidence="1">Uncharacterized protein</fullName>
    </submittedName>
</protein>
<dbReference type="AlphaFoldDB" id="A0A2S6Z4Z0"/>